<organism evidence="1 2">
    <name type="scientific">Citrobacter koseri</name>
    <name type="common">Citrobacter diversus</name>
    <dbReference type="NCBI Taxonomy" id="545"/>
    <lineage>
        <taxon>Bacteria</taxon>
        <taxon>Pseudomonadati</taxon>
        <taxon>Pseudomonadota</taxon>
        <taxon>Gammaproteobacteria</taxon>
        <taxon>Enterobacterales</taxon>
        <taxon>Enterobacteriaceae</taxon>
        <taxon>Citrobacter</taxon>
    </lineage>
</organism>
<protein>
    <submittedName>
        <fullName evidence="1">Uncharacterized protein</fullName>
    </submittedName>
</protein>
<gene>
    <name evidence="1" type="ORF">NCTC11075_00965</name>
</gene>
<evidence type="ECO:0000313" key="1">
    <source>
        <dbReference type="EMBL" id="VEB85971.1"/>
    </source>
</evidence>
<proteinExistence type="predicted"/>
<dbReference type="Proteomes" id="UP000270272">
    <property type="component" value="Chromosome"/>
</dbReference>
<name>A0A3S4I3V5_CITKO</name>
<accession>A0A3S4I3V5</accession>
<evidence type="ECO:0000313" key="2">
    <source>
        <dbReference type="Proteomes" id="UP000270272"/>
    </source>
</evidence>
<sequence>MESGAKRCSILAMALSGTIPPSLLVRRMVSIAASPGVVSVLCSSTTRY</sequence>
<dbReference type="AlphaFoldDB" id="A0A3S4I3V5"/>
<dbReference type="EMBL" id="LR134204">
    <property type="protein sequence ID" value="VEB85971.1"/>
    <property type="molecule type" value="Genomic_DNA"/>
</dbReference>
<reference evidence="1 2" key="1">
    <citation type="submission" date="2018-12" db="EMBL/GenBank/DDBJ databases">
        <authorList>
            <consortium name="Pathogen Informatics"/>
        </authorList>
    </citation>
    <scope>NUCLEOTIDE SEQUENCE [LARGE SCALE GENOMIC DNA]</scope>
    <source>
        <strain evidence="1 2">NCTC11075</strain>
    </source>
</reference>